<feature type="repeat" description="Lumazine-binding" evidence="10">
    <location>
        <begin position="1"/>
        <end position="99"/>
    </location>
</feature>
<dbReference type="GO" id="GO:0004746">
    <property type="term" value="F:riboflavin synthase activity"/>
    <property type="evidence" value="ECO:0007669"/>
    <property type="project" value="UniProtKB-EC"/>
</dbReference>
<evidence type="ECO:0000256" key="8">
    <source>
        <dbReference type="ARBA" id="ARBA00022737"/>
    </source>
</evidence>
<organism evidence="12 13">
    <name type="scientific">Sabulicella glaciei</name>
    <dbReference type="NCBI Taxonomy" id="2984948"/>
    <lineage>
        <taxon>Bacteria</taxon>
        <taxon>Pseudomonadati</taxon>
        <taxon>Pseudomonadota</taxon>
        <taxon>Alphaproteobacteria</taxon>
        <taxon>Acetobacterales</taxon>
        <taxon>Acetobacteraceae</taxon>
        <taxon>Sabulicella</taxon>
    </lineage>
</organism>
<gene>
    <name evidence="12" type="ORF">OF850_13420</name>
</gene>
<evidence type="ECO:0000256" key="4">
    <source>
        <dbReference type="ARBA" id="ARBA00012827"/>
    </source>
</evidence>
<dbReference type="PANTHER" id="PTHR21098:SF12">
    <property type="entry name" value="RIBOFLAVIN SYNTHASE"/>
    <property type="match status" value="1"/>
</dbReference>
<comment type="caution">
    <text evidence="12">The sequence shown here is derived from an EMBL/GenBank/DDBJ whole genome shotgun (WGS) entry which is preliminary data.</text>
</comment>
<evidence type="ECO:0000256" key="2">
    <source>
        <dbReference type="ARBA" id="ARBA00002803"/>
    </source>
</evidence>
<dbReference type="InterPro" id="IPR026017">
    <property type="entry name" value="Lumazine-bd_dom"/>
</dbReference>
<dbReference type="EMBL" id="JAPFQI010000010">
    <property type="protein sequence ID" value="MCW8086630.1"/>
    <property type="molecule type" value="Genomic_DNA"/>
</dbReference>
<dbReference type="InterPro" id="IPR001783">
    <property type="entry name" value="Lumazine-bd"/>
</dbReference>
<keyword evidence="8" id="KW-0677">Repeat</keyword>
<dbReference type="InterPro" id="IPR023366">
    <property type="entry name" value="ATP_synth_asu-like_sf"/>
</dbReference>
<evidence type="ECO:0000313" key="13">
    <source>
        <dbReference type="Proteomes" id="UP001526430"/>
    </source>
</evidence>
<dbReference type="NCBIfam" id="NF009566">
    <property type="entry name" value="PRK13020.1"/>
    <property type="match status" value="1"/>
</dbReference>
<keyword evidence="6" id="KW-0686">Riboflavin biosynthesis</keyword>
<name>A0ABT3NWX3_9PROT</name>
<dbReference type="Proteomes" id="UP001526430">
    <property type="component" value="Unassembled WGS sequence"/>
</dbReference>
<feature type="domain" description="Lumazine-binding" evidence="11">
    <location>
        <begin position="1"/>
        <end position="99"/>
    </location>
</feature>
<evidence type="ECO:0000259" key="11">
    <source>
        <dbReference type="PROSITE" id="PS51177"/>
    </source>
</evidence>
<dbReference type="SUPFAM" id="SSF63380">
    <property type="entry name" value="Riboflavin synthase domain-like"/>
    <property type="match status" value="2"/>
</dbReference>
<dbReference type="NCBIfam" id="NF006767">
    <property type="entry name" value="PRK09289.1"/>
    <property type="match status" value="1"/>
</dbReference>
<sequence length="200" mass="21315">MFTGIVTGLGTLREVLPMGAGQDMRLVIGVAPDFLRGAELGCSIACSGICLTAVELHADSFSVDASAETLSRTTMGSWREGRRINLERSLRLGDELGGHLVSGHVDGVAEVVSNNPENASVRWRFRVPEALARHIAPKGSVALDGVSLTVNEVDGCEFGVNIIPHTAAITSFGTLQPGDRVNVETDTLARYVSRLLEFRA</sequence>
<proteinExistence type="predicted"/>
<comment type="catalytic activity">
    <reaction evidence="1">
        <text>2 6,7-dimethyl-8-(1-D-ribityl)lumazine + H(+) = 5-amino-6-(D-ribitylamino)uracil + riboflavin</text>
        <dbReference type="Rhea" id="RHEA:20772"/>
        <dbReference type="ChEBI" id="CHEBI:15378"/>
        <dbReference type="ChEBI" id="CHEBI:15934"/>
        <dbReference type="ChEBI" id="CHEBI:57986"/>
        <dbReference type="ChEBI" id="CHEBI:58201"/>
        <dbReference type="EC" id="2.5.1.9"/>
    </reaction>
</comment>
<evidence type="ECO:0000256" key="9">
    <source>
        <dbReference type="NCBIfam" id="TIGR00187"/>
    </source>
</evidence>
<protein>
    <recommendedName>
        <fullName evidence="5 9">Riboflavin synthase</fullName>
        <ecNumber evidence="4 9">2.5.1.9</ecNumber>
    </recommendedName>
</protein>
<dbReference type="PROSITE" id="PS51177">
    <property type="entry name" value="LUMAZINE_BIND"/>
    <property type="match status" value="2"/>
</dbReference>
<dbReference type="PANTHER" id="PTHR21098">
    <property type="entry name" value="RIBOFLAVIN SYNTHASE ALPHA CHAIN"/>
    <property type="match status" value="1"/>
</dbReference>
<dbReference type="EC" id="2.5.1.9" evidence="4 9"/>
<evidence type="ECO:0000256" key="3">
    <source>
        <dbReference type="ARBA" id="ARBA00004887"/>
    </source>
</evidence>
<feature type="domain" description="Lumazine-binding" evidence="11">
    <location>
        <begin position="100"/>
        <end position="196"/>
    </location>
</feature>
<evidence type="ECO:0000313" key="12">
    <source>
        <dbReference type="EMBL" id="MCW8086630.1"/>
    </source>
</evidence>
<accession>A0ABT3NWX3</accession>
<comment type="function">
    <text evidence="2">Catalyzes the dismutation of two molecules of 6,7-dimethyl-8-ribityllumazine, resulting in the formation of riboflavin and 5-amino-6-(D-ribitylamino)uracil.</text>
</comment>
<evidence type="ECO:0000256" key="1">
    <source>
        <dbReference type="ARBA" id="ARBA00000968"/>
    </source>
</evidence>
<dbReference type="Gene3D" id="2.40.30.20">
    <property type="match status" value="2"/>
</dbReference>
<evidence type="ECO:0000256" key="10">
    <source>
        <dbReference type="PROSITE-ProRule" id="PRU00524"/>
    </source>
</evidence>
<keyword evidence="13" id="KW-1185">Reference proteome</keyword>
<dbReference type="RefSeq" id="WP_301590708.1">
    <property type="nucleotide sequence ID" value="NZ_JAPFQI010000010.1"/>
</dbReference>
<dbReference type="NCBIfam" id="TIGR00187">
    <property type="entry name" value="ribE"/>
    <property type="match status" value="1"/>
</dbReference>
<dbReference type="PIRSF" id="PIRSF000498">
    <property type="entry name" value="Riboflavin_syn_A"/>
    <property type="match status" value="1"/>
</dbReference>
<evidence type="ECO:0000256" key="5">
    <source>
        <dbReference type="ARBA" id="ARBA00013950"/>
    </source>
</evidence>
<evidence type="ECO:0000256" key="7">
    <source>
        <dbReference type="ARBA" id="ARBA00022679"/>
    </source>
</evidence>
<keyword evidence="7 12" id="KW-0808">Transferase</keyword>
<dbReference type="Pfam" id="PF00677">
    <property type="entry name" value="Lum_binding"/>
    <property type="match status" value="2"/>
</dbReference>
<comment type="pathway">
    <text evidence="3">Cofactor biosynthesis; riboflavin biosynthesis; riboflavin from 2-hydroxy-3-oxobutyl phosphate and 5-amino-6-(D-ribitylamino)uracil: step 2/2.</text>
</comment>
<feature type="repeat" description="Lumazine-binding" evidence="10">
    <location>
        <begin position="100"/>
        <end position="196"/>
    </location>
</feature>
<dbReference type="InterPro" id="IPR017938">
    <property type="entry name" value="Riboflavin_synthase-like_b-brl"/>
</dbReference>
<reference evidence="12 13" key="1">
    <citation type="submission" date="2022-10" db="EMBL/GenBank/DDBJ databases">
        <title>Roseococcus glaciei nov., sp. nov., isolated from glacier.</title>
        <authorList>
            <person name="Liu Q."/>
            <person name="Xin Y.-H."/>
        </authorList>
    </citation>
    <scope>NUCLEOTIDE SEQUENCE [LARGE SCALE GENOMIC DNA]</scope>
    <source>
        <strain evidence="12 13">MDT2-1-1</strain>
    </source>
</reference>
<evidence type="ECO:0000256" key="6">
    <source>
        <dbReference type="ARBA" id="ARBA00022619"/>
    </source>
</evidence>
<dbReference type="CDD" id="cd00402">
    <property type="entry name" value="Riboflavin_synthase_like"/>
    <property type="match status" value="1"/>
</dbReference>